<gene>
    <name evidence="2" type="ORF">HPBE_LOCUS24179</name>
</gene>
<name>A0A183GNB0_HELPZ</name>
<dbReference type="WBParaSite" id="HPBE_0002418001-mRNA-1">
    <property type="protein sequence ID" value="HPBE_0002418001-mRNA-1"/>
    <property type="gene ID" value="HPBE_0002418001"/>
</dbReference>
<dbReference type="AlphaFoldDB" id="A0A183GNB0"/>
<evidence type="ECO:0000313" key="4">
    <source>
        <dbReference type="WBParaSite" id="HPBE_0002418001-mRNA-1"/>
    </source>
</evidence>
<dbReference type="EMBL" id="UZAH01035957">
    <property type="protein sequence ID" value="VDP43339.1"/>
    <property type="molecule type" value="Genomic_DNA"/>
</dbReference>
<reference evidence="4" key="2">
    <citation type="submission" date="2019-09" db="UniProtKB">
        <authorList>
            <consortium name="WormBaseParasite"/>
        </authorList>
    </citation>
    <scope>IDENTIFICATION</scope>
</reference>
<accession>A0A183GNB0</accession>
<keyword evidence="3" id="KW-1185">Reference proteome</keyword>
<evidence type="ECO:0000313" key="2">
    <source>
        <dbReference type="EMBL" id="VDP43339.1"/>
    </source>
</evidence>
<sequence>MLKRTAAYAIFEAVPRLRPPTTRKESDSRCWVRCTVVGNEMVTMTETIVPEVKVGAQRNVLSLMCFLGGGIVGGSGVGGETGNPHCSGPGSHQISEPSRERRYGGAADGCTSTGQQHLCPIPEMTHLDSNRGDCLRARLLHRSHTAERIARDWALFYTKSYSREITCFGTPPRDVGFSTESKRNRVDYWIRSLMRTRSDDGMELVSW</sequence>
<dbReference type="Proteomes" id="UP000050761">
    <property type="component" value="Unassembled WGS sequence"/>
</dbReference>
<evidence type="ECO:0000313" key="3">
    <source>
        <dbReference type="Proteomes" id="UP000050761"/>
    </source>
</evidence>
<feature type="region of interest" description="Disordered" evidence="1">
    <location>
        <begin position="82"/>
        <end position="109"/>
    </location>
</feature>
<proteinExistence type="predicted"/>
<evidence type="ECO:0000256" key="1">
    <source>
        <dbReference type="SAM" id="MobiDB-lite"/>
    </source>
</evidence>
<protein>
    <submittedName>
        <fullName evidence="2 4">Uncharacterized protein</fullName>
    </submittedName>
</protein>
<organism evidence="3 4">
    <name type="scientific">Heligmosomoides polygyrus</name>
    <name type="common">Parasitic roundworm</name>
    <dbReference type="NCBI Taxonomy" id="6339"/>
    <lineage>
        <taxon>Eukaryota</taxon>
        <taxon>Metazoa</taxon>
        <taxon>Ecdysozoa</taxon>
        <taxon>Nematoda</taxon>
        <taxon>Chromadorea</taxon>
        <taxon>Rhabditida</taxon>
        <taxon>Rhabditina</taxon>
        <taxon>Rhabditomorpha</taxon>
        <taxon>Strongyloidea</taxon>
        <taxon>Heligmosomidae</taxon>
        <taxon>Heligmosomoides</taxon>
    </lineage>
</organism>
<accession>A0A3P8H9T2</accession>
<reference evidence="2 3" key="1">
    <citation type="submission" date="2018-11" db="EMBL/GenBank/DDBJ databases">
        <authorList>
            <consortium name="Pathogen Informatics"/>
        </authorList>
    </citation>
    <scope>NUCLEOTIDE SEQUENCE [LARGE SCALE GENOMIC DNA]</scope>
</reference>
<dbReference type="OrthoDB" id="5857939at2759"/>